<evidence type="ECO:0000256" key="1">
    <source>
        <dbReference type="SAM" id="Phobius"/>
    </source>
</evidence>
<keyword evidence="1" id="KW-0812">Transmembrane</keyword>
<name>A0A813EIL9_POLGL</name>
<keyword evidence="1" id="KW-1133">Transmembrane helix</keyword>
<comment type="caution">
    <text evidence="2">The sequence shown here is derived from an EMBL/GenBank/DDBJ whole genome shotgun (WGS) entry which is preliminary data.</text>
</comment>
<keyword evidence="5" id="KW-1185">Reference proteome</keyword>
<dbReference type="EMBL" id="CAJNNV010027581">
    <property type="protein sequence ID" value="CAE8620759.1"/>
    <property type="molecule type" value="Genomic_DNA"/>
</dbReference>
<accession>A0A813EIL9</accession>
<dbReference type="EMBL" id="CAJNNV010010903">
    <property type="protein sequence ID" value="CAE8599227.1"/>
    <property type="molecule type" value="Genomic_DNA"/>
</dbReference>
<evidence type="ECO:0000313" key="5">
    <source>
        <dbReference type="Proteomes" id="UP000654075"/>
    </source>
</evidence>
<dbReference type="Proteomes" id="UP000626109">
    <property type="component" value="Unassembled WGS sequence"/>
</dbReference>
<reference evidence="2" key="1">
    <citation type="submission" date="2021-02" db="EMBL/GenBank/DDBJ databases">
        <authorList>
            <person name="Dougan E. K."/>
            <person name="Rhodes N."/>
            <person name="Thang M."/>
            <person name="Chan C."/>
        </authorList>
    </citation>
    <scope>NUCLEOTIDE SEQUENCE</scope>
</reference>
<feature type="transmembrane region" description="Helical" evidence="1">
    <location>
        <begin position="99"/>
        <end position="120"/>
    </location>
</feature>
<dbReference type="EMBL" id="CAJNNW010037337">
    <property type="protein sequence ID" value="CAE8740951.1"/>
    <property type="molecule type" value="Genomic_DNA"/>
</dbReference>
<dbReference type="UniPathway" id="UPA00378"/>
<sequence>MAAKPLMHKAFLAAWTALVQPPRFLAYLFLATALAAFETTLPALFFVSFSLVRPPPVFTLVPRKTEDLARLPLAIVDFFMAFFFMTFFITFFIAFFMTFFIAVAFIAAFMVFIGRAMFAVRLMNKSANAREGWFRKLWAHKSGNIVLSDALPPSSAVLRCYS</sequence>
<organism evidence="2 5">
    <name type="scientific">Polarella glacialis</name>
    <name type="common">Dinoflagellate</name>
    <dbReference type="NCBI Taxonomy" id="89957"/>
    <lineage>
        <taxon>Eukaryota</taxon>
        <taxon>Sar</taxon>
        <taxon>Alveolata</taxon>
        <taxon>Dinophyceae</taxon>
        <taxon>Suessiales</taxon>
        <taxon>Suessiaceae</taxon>
        <taxon>Polarella</taxon>
    </lineage>
</organism>
<feature type="transmembrane region" description="Helical" evidence="1">
    <location>
        <begin position="73"/>
        <end position="93"/>
    </location>
</feature>
<keyword evidence="1" id="KW-0472">Membrane</keyword>
<proteinExistence type="predicted"/>
<dbReference type="Proteomes" id="UP000654075">
    <property type="component" value="Unassembled WGS sequence"/>
</dbReference>
<dbReference type="AlphaFoldDB" id="A0A813EIL9"/>
<protein>
    <submittedName>
        <fullName evidence="2">Uncharacterized protein</fullName>
    </submittedName>
</protein>
<feature type="transmembrane region" description="Helical" evidence="1">
    <location>
        <begin position="24"/>
        <end position="52"/>
    </location>
</feature>
<gene>
    <name evidence="2" type="ORF">PGLA1383_LOCUS17589</name>
    <name evidence="3" type="ORF">PGLA1383_LOCUS38295</name>
    <name evidence="4" type="ORF">PGLA2088_LOCUS50240</name>
</gene>
<evidence type="ECO:0000313" key="3">
    <source>
        <dbReference type="EMBL" id="CAE8620759.1"/>
    </source>
</evidence>
<evidence type="ECO:0000313" key="4">
    <source>
        <dbReference type="EMBL" id="CAE8740951.1"/>
    </source>
</evidence>
<evidence type="ECO:0000313" key="2">
    <source>
        <dbReference type="EMBL" id="CAE8599227.1"/>
    </source>
</evidence>